<protein>
    <submittedName>
        <fullName evidence="3">Helix-turn-helix domain-containing protein</fullName>
    </submittedName>
</protein>
<evidence type="ECO:0000259" key="2">
    <source>
        <dbReference type="PROSITE" id="PS50943"/>
    </source>
</evidence>
<gene>
    <name evidence="3" type="ORF">V6256_09730</name>
</gene>
<name>A0ABU9GRC3_9GAMM</name>
<dbReference type="CDD" id="cd00093">
    <property type="entry name" value="HTH_XRE"/>
    <property type="match status" value="1"/>
</dbReference>
<dbReference type="InterPro" id="IPR001387">
    <property type="entry name" value="Cro/C1-type_HTH"/>
</dbReference>
<dbReference type="InterPro" id="IPR050400">
    <property type="entry name" value="Bact_Cytoskel_RodZ"/>
</dbReference>
<dbReference type="SUPFAM" id="SSF47413">
    <property type="entry name" value="lambda repressor-like DNA-binding domains"/>
    <property type="match status" value="1"/>
</dbReference>
<dbReference type="PANTHER" id="PTHR34475">
    <property type="match status" value="1"/>
</dbReference>
<proteinExistence type="predicted"/>
<organism evidence="3 4">
    <name type="scientific">Psychromonas aquatilis</name>
    <dbReference type="NCBI Taxonomy" id="2005072"/>
    <lineage>
        <taxon>Bacteria</taxon>
        <taxon>Pseudomonadati</taxon>
        <taxon>Pseudomonadota</taxon>
        <taxon>Gammaproteobacteria</taxon>
        <taxon>Alteromonadales</taxon>
        <taxon>Psychromonadaceae</taxon>
        <taxon>Psychromonas</taxon>
    </lineage>
</organism>
<dbReference type="Proteomes" id="UP001369082">
    <property type="component" value="Unassembled WGS sequence"/>
</dbReference>
<evidence type="ECO:0000313" key="4">
    <source>
        <dbReference type="Proteomes" id="UP001369082"/>
    </source>
</evidence>
<feature type="domain" description="HTH cro/C1-type" evidence="2">
    <location>
        <begin position="16"/>
        <end position="47"/>
    </location>
</feature>
<evidence type="ECO:0000256" key="1">
    <source>
        <dbReference type="SAM" id="Phobius"/>
    </source>
</evidence>
<comment type="caution">
    <text evidence="3">The sequence shown here is derived from an EMBL/GenBank/DDBJ whole genome shotgun (WGS) entry which is preliminary data.</text>
</comment>
<dbReference type="RefSeq" id="WP_341598021.1">
    <property type="nucleotide sequence ID" value="NZ_JBAKAZ010000033.1"/>
</dbReference>
<keyword evidence="1" id="KW-0472">Membrane</keyword>
<dbReference type="PROSITE" id="PS50943">
    <property type="entry name" value="HTH_CROC1"/>
    <property type="match status" value="1"/>
</dbReference>
<keyword evidence="1" id="KW-0812">Transmembrane</keyword>
<feature type="transmembrane region" description="Helical" evidence="1">
    <location>
        <begin position="115"/>
        <end position="135"/>
    </location>
</feature>
<dbReference type="PANTHER" id="PTHR34475:SF1">
    <property type="entry name" value="CYTOSKELETON PROTEIN RODZ"/>
    <property type="match status" value="1"/>
</dbReference>
<keyword evidence="4" id="KW-1185">Reference proteome</keyword>
<keyword evidence="1" id="KW-1133">Transmembrane helix</keyword>
<reference evidence="3 4" key="1">
    <citation type="submission" date="2024-02" db="EMBL/GenBank/DDBJ databases">
        <title>Bacteria isolated from the canopy kelp, Nereocystis luetkeana.</title>
        <authorList>
            <person name="Pfister C.A."/>
            <person name="Younker I.T."/>
            <person name="Light S.H."/>
        </authorList>
    </citation>
    <scope>NUCLEOTIDE SEQUENCE [LARGE SCALE GENOMIC DNA]</scope>
    <source>
        <strain evidence="3 4">TI.1.05</strain>
    </source>
</reference>
<sequence length="185" mass="20579">MTEQIMENTMTLDNSLKEYRLAANLSVEEVAVKLNLNTSVIKNIENDLQQVIEEKFYPSIYLRGYLVNFSKLVGLPDIESFAQYQALGKQQAPLKTISNAQILKDRKPSSNKGKWFILLLLLVAVFAIALSWSSISSFVTSIFSDEPEHVEISSPSSTGVSEVASNHQQLTVHSLILNSEQASSE</sequence>
<evidence type="ECO:0000313" key="3">
    <source>
        <dbReference type="EMBL" id="MEL0629888.1"/>
    </source>
</evidence>
<dbReference type="Gene3D" id="1.10.260.40">
    <property type="entry name" value="lambda repressor-like DNA-binding domains"/>
    <property type="match status" value="1"/>
</dbReference>
<dbReference type="Pfam" id="PF13413">
    <property type="entry name" value="HTH_25"/>
    <property type="match status" value="1"/>
</dbReference>
<dbReference type="EMBL" id="JBAKAZ010000033">
    <property type="protein sequence ID" value="MEL0629888.1"/>
    <property type="molecule type" value="Genomic_DNA"/>
</dbReference>
<accession>A0ABU9GRC3</accession>
<dbReference type="InterPro" id="IPR010982">
    <property type="entry name" value="Lambda_DNA-bd_dom_sf"/>
</dbReference>